<protein>
    <recommendedName>
        <fullName evidence="4">PEGA domain-containing protein</fullName>
    </recommendedName>
</protein>
<name>A0A2V2N4W2_9EURY</name>
<evidence type="ECO:0000313" key="2">
    <source>
        <dbReference type="EMBL" id="PWR73555.1"/>
    </source>
</evidence>
<keyword evidence="3" id="KW-1185">Reference proteome</keyword>
<accession>A0A2V2N4W2</accession>
<dbReference type="AlphaFoldDB" id="A0A2V2N4W2"/>
<comment type="caution">
    <text evidence="2">The sequence shown here is derived from an EMBL/GenBank/DDBJ whole genome shotgun (WGS) entry which is preliminary data.</text>
</comment>
<feature type="transmembrane region" description="Helical" evidence="1">
    <location>
        <begin position="419"/>
        <end position="442"/>
    </location>
</feature>
<keyword evidence="1" id="KW-0812">Transmembrane</keyword>
<evidence type="ECO:0008006" key="4">
    <source>
        <dbReference type="Google" id="ProtNLM"/>
    </source>
</evidence>
<reference evidence="2 3" key="1">
    <citation type="submission" date="2018-05" db="EMBL/GenBank/DDBJ databases">
        <title>Draft genome of Methanospirillum stamsii Pt1.</title>
        <authorList>
            <person name="Dueholm M.S."/>
            <person name="Nielsen P.H."/>
            <person name="Bakmann L.F."/>
            <person name="Otzen D.E."/>
        </authorList>
    </citation>
    <scope>NUCLEOTIDE SEQUENCE [LARGE SCALE GENOMIC DNA]</scope>
    <source>
        <strain evidence="2 3">Pt1</strain>
    </source>
</reference>
<evidence type="ECO:0000256" key="1">
    <source>
        <dbReference type="SAM" id="Phobius"/>
    </source>
</evidence>
<evidence type="ECO:0000313" key="3">
    <source>
        <dbReference type="Proteomes" id="UP000245934"/>
    </source>
</evidence>
<dbReference type="EMBL" id="QGMZ01000018">
    <property type="protein sequence ID" value="PWR73555.1"/>
    <property type="molecule type" value="Genomic_DNA"/>
</dbReference>
<organism evidence="2 3">
    <name type="scientific">Methanospirillum stamsii</name>
    <dbReference type="NCBI Taxonomy" id="1277351"/>
    <lineage>
        <taxon>Archaea</taxon>
        <taxon>Methanobacteriati</taxon>
        <taxon>Methanobacteriota</taxon>
        <taxon>Stenosarchaea group</taxon>
        <taxon>Methanomicrobia</taxon>
        <taxon>Methanomicrobiales</taxon>
        <taxon>Methanospirillaceae</taxon>
        <taxon>Methanospirillum</taxon>
    </lineage>
</organism>
<keyword evidence="1" id="KW-1133">Transmembrane helix</keyword>
<gene>
    <name evidence="2" type="ORF">DLD82_10000</name>
</gene>
<sequence>MFLVSGSSVMVIVFEQSDRTVLIPDAIIYADGKIAGKTDINGAYNLSFEGHHPSIRVAKGGYSEWTGSPAENDTAMLVPLQVRNSTLHIDVFDADTLNPIKDAYIFATSEDGVRSEANSAFDGKAEIALRADQVYNIEIKAQDFQAVRDTIVTGADFSTVQYPLVRNDRISIRVTDSVSGVSIPLAVIKIDGAIAGITNERGVVISNISRNVEHAYDVSAEGYDLANLTKTISFEDQVVDIPLVKAKTTVFVSVYNKDQKPLSGAKVTLDGNLKGDTNEFGRIMISSLEMKPYEFGVTHDGYKKNTLSYAPGNETGELIVVLESELIDLSVFVSDNYGKPLCNVSVNLLGDGQETLSTNETGLDGMSVLPAIEGKPYRVKAEKGGFYPNTTAVNTQNNPNQIVLHTPATINASSPSEGGIPWVFVIGLLVVLAGGAGIYGAMSKKKHPRRKSRSSRRKSL</sequence>
<dbReference type="Proteomes" id="UP000245934">
    <property type="component" value="Unassembled WGS sequence"/>
</dbReference>
<proteinExistence type="predicted"/>
<keyword evidence="1" id="KW-0472">Membrane</keyword>